<dbReference type="PANTHER" id="PTHR23167">
    <property type="entry name" value="CALPONIN HOMOLOGY DOMAIN-CONTAINING PROTEIN DDB_G0272472-RELATED"/>
    <property type="match status" value="1"/>
</dbReference>
<dbReference type="SMART" id="SM00033">
    <property type="entry name" value="CH"/>
    <property type="match status" value="1"/>
</dbReference>
<accession>A0ABQ7TRI5</accession>
<dbReference type="InterPro" id="IPR050540">
    <property type="entry name" value="F-actin_Monoox_Mical"/>
</dbReference>
<feature type="domain" description="Calponin-homology (CH)" evidence="2">
    <location>
        <begin position="1"/>
        <end position="107"/>
    </location>
</feature>
<dbReference type="EMBL" id="JAIPUX010000026">
    <property type="protein sequence ID" value="KAH0632014.1"/>
    <property type="molecule type" value="Genomic_DNA"/>
</dbReference>
<evidence type="ECO:0008006" key="6">
    <source>
        <dbReference type="Google" id="ProtNLM"/>
    </source>
</evidence>
<feature type="compositionally biased region" description="Polar residues" evidence="1">
    <location>
        <begin position="343"/>
        <end position="361"/>
    </location>
</feature>
<dbReference type="InterPro" id="IPR022735">
    <property type="entry name" value="bMERB_dom"/>
</dbReference>
<dbReference type="SUPFAM" id="SSF47576">
    <property type="entry name" value="Calponin-homology domain, CH-domain"/>
    <property type="match status" value="1"/>
</dbReference>
<evidence type="ECO:0000313" key="5">
    <source>
        <dbReference type="Proteomes" id="UP000826234"/>
    </source>
</evidence>
<proteinExistence type="predicted"/>
<keyword evidence="5" id="KW-1185">Reference proteome</keyword>
<dbReference type="PROSITE" id="PS50021">
    <property type="entry name" value="CH"/>
    <property type="match status" value="1"/>
</dbReference>
<dbReference type="InterPro" id="IPR036872">
    <property type="entry name" value="CH_dom_sf"/>
</dbReference>
<evidence type="ECO:0000313" key="4">
    <source>
        <dbReference type="EMBL" id="KAH0632014.1"/>
    </source>
</evidence>
<feature type="domain" description="BMERB" evidence="3">
    <location>
        <begin position="550"/>
        <end position="658"/>
    </location>
</feature>
<reference evidence="4 5" key="1">
    <citation type="journal article" date="2022" name="Gigascience">
        <title>A chromosome-level genome assembly and annotation of the desert horned lizard, Phrynosoma platyrhinos, provides insight into chromosomal rearrangements among reptiles.</title>
        <authorList>
            <person name="Koochekian N."/>
            <person name="Ascanio A."/>
            <person name="Farleigh K."/>
            <person name="Card D.C."/>
            <person name="Schield D.R."/>
            <person name="Castoe T.A."/>
            <person name="Jezkova T."/>
        </authorList>
    </citation>
    <scope>NUCLEOTIDE SEQUENCE [LARGE SCALE GENOMIC DNA]</scope>
    <source>
        <strain evidence="4">NK-2021</strain>
    </source>
</reference>
<dbReference type="Pfam" id="PF12130">
    <property type="entry name" value="bMERB_dom"/>
    <property type="match status" value="1"/>
</dbReference>
<feature type="region of interest" description="Disordered" evidence="1">
    <location>
        <begin position="117"/>
        <end position="167"/>
    </location>
</feature>
<organism evidence="4 5">
    <name type="scientific">Phrynosoma platyrhinos</name>
    <name type="common">Desert horned lizard</name>
    <dbReference type="NCBI Taxonomy" id="52577"/>
    <lineage>
        <taxon>Eukaryota</taxon>
        <taxon>Metazoa</taxon>
        <taxon>Chordata</taxon>
        <taxon>Craniata</taxon>
        <taxon>Vertebrata</taxon>
        <taxon>Euteleostomi</taxon>
        <taxon>Lepidosauria</taxon>
        <taxon>Squamata</taxon>
        <taxon>Bifurcata</taxon>
        <taxon>Unidentata</taxon>
        <taxon>Episquamata</taxon>
        <taxon>Toxicofera</taxon>
        <taxon>Iguania</taxon>
        <taxon>Phrynosomatidae</taxon>
        <taxon>Phrynosomatinae</taxon>
        <taxon>Phrynosoma</taxon>
    </lineage>
</organism>
<evidence type="ECO:0000259" key="3">
    <source>
        <dbReference type="PROSITE" id="PS51848"/>
    </source>
</evidence>
<dbReference type="SMART" id="SM01203">
    <property type="entry name" value="DUF3585"/>
    <property type="match status" value="1"/>
</dbReference>
<feature type="region of interest" description="Disordered" evidence="1">
    <location>
        <begin position="246"/>
        <end position="299"/>
    </location>
</feature>
<evidence type="ECO:0000259" key="2">
    <source>
        <dbReference type="PROSITE" id="PS50021"/>
    </source>
</evidence>
<feature type="region of interest" description="Disordered" evidence="1">
    <location>
        <begin position="520"/>
        <end position="541"/>
    </location>
</feature>
<evidence type="ECO:0000256" key="1">
    <source>
        <dbReference type="SAM" id="MobiDB-lite"/>
    </source>
</evidence>
<dbReference type="CDD" id="cd21253">
    <property type="entry name" value="CH_MICALL2"/>
    <property type="match status" value="1"/>
</dbReference>
<gene>
    <name evidence="4" type="ORF">JD844_020014</name>
</gene>
<protein>
    <recommendedName>
        <fullName evidence="6">MICAL-like protein 2</fullName>
    </recommendedName>
</protein>
<comment type="caution">
    <text evidence="4">The sequence shown here is derived from an EMBL/GenBank/DDBJ whole genome shotgun (WGS) entry which is preliminary data.</text>
</comment>
<dbReference type="PROSITE" id="PS51848">
    <property type="entry name" value="BMERB"/>
    <property type="match status" value="1"/>
</dbReference>
<feature type="region of interest" description="Disordered" evidence="1">
    <location>
        <begin position="335"/>
        <end position="375"/>
    </location>
</feature>
<dbReference type="Gene3D" id="1.10.418.10">
    <property type="entry name" value="Calponin-like domain"/>
    <property type="match status" value="1"/>
</dbReference>
<name>A0ABQ7TRI5_PHRPL</name>
<feature type="compositionally biased region" description="Basic and acidic residues" evidence="1">
    <location>
        <begin position="246"/>
        <end position="256"/>
    </location>
</feature>
<dbReference type="Proteomes" id="UP000826234">
    <property type="component" value="Unassembled WGS sequence"/>
</dbReference>
<dbReference type="Pfam" id="PF00307">
    <property type="entry name" value="CH"/>
    <property type="match status" value="1"/>
</dbReference>
<feature type="region of interest" description="Disordered" evidence="1">
    <location>
        <begin position="432"/>
        <end position="462"/>
    </location>
</feature>
<sequence>MSATKALQQWCKQQCEGYRDVSITNMTTSFRDGLAFCAILHRHRPDLINFNALHKENVYENNQLAFKVAEMELGIPALLDAEDMVALKVPDRLSILTYVSQYYNYFHGRSPIGGMAGVKRSPSISSEEPAGKKVVPEPVLPAPAKPSPVHTPSEPKTNPALKGKENAPVEAVRSNPFCLVGCKQCSNTLKSGNYKVGSDPGTFICNQHKQPMHLQNSLHGNTRSILGENKPTRPPSTPGIWLKEVESQKPGHESRKPSQAPQSNDAVKAPIQERSNFENHKSVSVAANPSSRWLDMNKGNKLGRCENSIASPFSSHWTPSSAKTQQAREKFFQASPLPADKTQPIQSRGTPLNTSQGTGRTSFPGPGTNASSSEKDRARNILLHALPAPQPSTNKPESLSTIVGKPTPAPSGLQHLKTKNLPTSEISRPAGVLSATEKPRRDPLGTPHVVESLVQDPGNRPGIRTATQIRVKVANGQNANTGHKVDIKVTEVYHTDHFRFRIAAPSSDPTPKKKLLVPHPDVSSGWPKVKQQWEDPSPNQTLEVPSLPKRAIAPDDTEDALMVEWFKLIHEKQLLLRRESELMHKMNQQKLEEKQWDIETELRTLMSKSDSLKTPKEKTREEELLKLYLETVNDRNKIVEDLDEDRLRELEEDEVLAAMIQKLDGPRNTPESEKKKTKFGFFKILKTKN</sequence>
<dbReference type="InterPro" id="IPR001715">
    <property type="entry name" value="CH_dom"/>
</dbReference>
<dbReference type="PANTHER" id="PTHR23167:SF87">
    <property type="entry name" value="MICAL-LIKE PROTEIN 2"/>
    <property type="match status" value="1"/>
</dbReference>